<evidence type="ECO:0000313" key="2">
    <source>
        <dbReference type="EMBL" id="KPD29423.1"/>
    </source>
</evidence>
<feature type="domain" description="Roadblock/LAMTOR2" evidence="1">
    <location>
        <begin position="3"/>
        <end position="86"/>
    </location>
</feature>
<dbReference type="Proteomes" id="UP000286928">
    <property type="component" value="Unassembled WGS sequence"/>
</dbReference>
<evidence type="ECO:0000313" key="7">
    <source>
        <dbReference type="EMBL" id="RTH21868.1"/>
    </source>
</evidence>
<dbReference type="EMBL" id="PELM01000144">
    <property type="protein sequence ID" value="RTH03253.1"/>
    <property type="molecule type" value="Genomic_DNA"/>
</dbReference>
<evidence type="ECO:0000313" key="10">
    <source>
        <dbReference type="EMBL" id="RTH31905.1"/>
    </source>
</evidence>
<dbReference type="Proteomes" id="UP000287155">
    <property type="component" value="Unassembled WGS sequence"/>
</dbReference>
<dbReference type="EMBL" id="PELW01000372">
    <property type="protein sequence ID" value="RTH22323.1"/>
    <property type="molecule type" value="Genomic_DNA"/>
</dbReference>
<evidence type="ECO:0000259" key="1">
    <source>
        <dbReference type="SMART" id="SM00960"/>
    </source>
</evidence>
<evidence type="ECO:0000313" key="13">
    <source>
        <dbReference type="EMBL" id="RTI08706.1"/>
    </source>
</evidence>
<evidence type="ECO:0000313" key="6">
    <source>
        <dbReference type="EMBL" id="RTH20371.1"/>
    </source>
</evidence>
<dbReference type="Proteomes" id="UP000287173">
    <property type="component" value="Unassembled WGS sequence"/>
</dbReference>
<dbReference type="Proteomes" id="UP000287439">
    <property type="component" value="Unassembled WGS sequence"/>
</dbReference>
<dbReference type="EMBL" id="PELR01000374">
    <property type="protein sequence ID" value="RTH00881.1"/>
    <property type="molecule type" value="Genomic_DNA"/>
</dbReference>
<dbReference type="Proteomes" id="UP000053099">
    <property type="component" value="Unassembled WGS sequence"/>
</dbReference>
<dbReference type="Pfam" id="PF03259">
    <property type="entry name" value="Robl_LC7"/>
    <property type="match status" value="1"/>
</dbReference>
<dbReference type="Proteomes" id="UP000288347">
    <property type="component" value="Unassembled WGS sequence"/>
</dbReference>
<dbReference type="GeneID" id="93867575"/>
<evidence type="ECO:0000313" key="29">
    <source>
        <dbReference type="Proteomes" id="UP000288073"/>
    </source>
</evidence>
<dbReference type="InterPro" id="IPR006034">
    <property type="entry name" value="Asparaginase/glutaminase-like"/>
</dbReference>
<evidence type="ECO:0000313" key="8">
    <source>
        <dbReference type="EMBL" id="RTH22323.1"/>
    </source>
</evidence>
<dbReference type="Proteomes" id="UP000287467">
    <property type="component" value="Unassembled WGS sequence"/>
</dbReference>
<evidence type="ECO:0000313" key="21">
    <source>
        <dbReference type="Proteomes" id="UP000286928"/>
    </source>
</evidence>
<accession>A0A0N0ZPM2</accession>
<dbReference type="EMBL" id="PEMW01000488">
    <property type="protein sequence ID" value="RTI47262.1"/>
    <property type="molecule type" value="Genomic_DNA"/>
</dbReference>
<evidence type="ECO:0000313" key="9">
    <source>
        <dbReference type="EMBL" id="RTH29613.1"/>
    </source>
</evidence>
<dbReference type="Proteomes" id="UP000286712">
    <property type="component" value="Unassembled WGS sequence"/>
</dbReference>
<dbReference type="EMBL" id="PEMH01000041">
    <property type="protein sequence ID" value="RTI02777.1"/>
    <property type="molecule type" value="Genomic_DNA"/>
</dbReference>
<reference evidence="12" key="2">
    <citation type="submission" date="2017-10" db="EMBL/GenBank/DDBJ databases">
        <authorList>
            <person name="Wilpiszeski R.L."/>
            <person name="Zhidan Z."/>
            <person name="House C.H."/>
        </authorList>
    </citation>
    <scope>NUCLEOTIDE SEQUENCE</scope>
    <source>
        <strain evidence="12">12_S12</strain>
    </source>
</reference>
<evidence type="ECO:0000313" key="4">
    <source>
        <dbReference type="EMBL" id="RTH02064.1"/>
    </source>
</evidence>
<dbReference type="EMBL" id="PELV01000055">
    <property type="protein sequence ID" value="RTH20371.1"/>
    <property type="molecule type" value="Genomic_DNA"/>
</dbReference>
<evidence type="ECO:0000313" key="18">
    <source>
        <dbReference type="Proteomes" id="UP000286712"/>
    </source>
</evidence>
<evidence type="ECO:0000313" key="16">
    <source>
        <dbReference type="EMBL" id="RTI47262.1"/>
    </source>
</evidence>
<dbReference type="PATRIC" id="fig|37636.3.peg.800"/>
<dbReference type="EMBL" id="PELP01000388">
    <property type="protein sequence ID" value="RTH02064.1"/>
    <property type="molecule type" value="Genomic_DNA"/>
</dbReference>
<evidence type="ECO:0000313" key="25">
    <source>
        <dbReference type="Proteomes" id="UP000287439"/>
    </source>
</evidence>
<dbReference type="EMBL" id="PELZ01000470">
    <property type="protein sequence ID" value="RTH31905.1"/>
    <property type="molecule type" value="Genomic_DNA"/>
</dbReference>
<protein>
    <recommendedName>
        <fullName evidence="1">Roadblock/LAMTOR2 domain-containing protein</fullName>
    </recommendedName>
</protein>
<gene>
    <name evidence="2" type="ORF">AN926_08095</name>
    <name evidence="16" type="ORF">CSW14_14385</name>
    <name evidence="14" type="ORF">CSW23_13315</name>
    <name evidence="12" type="ORF">CSW25_05400</name>
    <name evidence="15" type="ORF">CSW27_06730</name>
    <name evidence="11" type="ORF">CSW29_01920</name>
    <name evidence="13" type="ORF">CSW30_06630</name>
    <name evidence="9" type="ORF">CSW33_11950</name>
    <name evidence="10" type="ORF">CSW37_13175</name>
    <name evidence="7" type="ORF">CSW38_14440</name>
    <name evidence="8" type="ORF">CSW40_11005</name>
    <name evidence="6" type="ORF">CSW41_02445</name>
    <name evidence="3" type="ORF">CSW45_12105</name>
    <name evidence="4" type="ORF">CSW47_11455</name>
    <name evidence="5" type="ORF">CSW50_05670</name>
</gene>
<dbReference type="Proteomes" id="UP000287306">
    <property type="component" value="Unassembled WGS sequence"/>
</dbReference>
<dbReference type="EMBL" id="PEMD01000319">
    <property type="protein sequence ID" value="RTH29613.1"/>
    <property type="molecule type" value="Genomic_DNA"/>
</dbReference>
<evidence type="ECO:0000313" key="17">
    <source>
        <dbReference type="Proteomes" id="UP000053099"/>
    </source>
</evidence>
<dbReference type="PIRSF" id="PIRSF001220">
    <property type="entry name" value="L-ASNase_gatD"/>
    <property type="match status" value="1"/>
</dbReference>
<dbReference type="Proteomes" id="UP000288073">
    <property type="component" value="Unassembled WGS sequence"/>
</dbReference>
<evidence type="ECO:0000313" key="14">
    <source>
        <dbReference type="EMBL" id="RTI13624.1"/>
    </source>
</evidence>
<evidence type="ECO:0000313" key="28">
    <source>
        <dbReference type="Proteomes" id="UP000288051"/>
    </source>
</evidence>
<dbReference type="Proteomes" id="UP000286910">
    <property type="component" value="Unassembled WGS sequence"/>
</dbReference>
<dbReference type="EMBL" id="PEMJ01000188">
    <property type="protein sequence ID" value="RTI14884.1"/>
    <property type="molecule type" value="Genomic_DNA"/>
</dbReference>
<evidence type="ECO:0000313" key="26">
    <source>
        <dbReference type="Proteomes" id="UP000287467"/>
    </source>
</evidence>
<evidence type="ECO:0000313" key="23">
    <source>
        <dbReference type="Proteomes" id="UP000287173"/>
    </source>
</evidence>
<evidence type="ECO:0000313" key="20">
    <source>
        <dbReference type="Proteomes" id="UP000286910"/>
    </source>
</evidence>
<reference evidence="18 19" key="3">
    <citation type="journal article" date="2019" name="Extremophiles">
        <title>Biogeography of thermophiles and predominance of Thermus scotoductus in domestic water heaters.</title>
        <authorList>
            <person name="Wilpiszeski R.L."/>
            <person name="Zhang Z."/>
            <person name="House C.H."/>
        </authorList>
    </citation>
    <scope>NUCLEOTIDE SEQUENCE [LARGE SCALE GENOMIC DNA]</scope>
    <source>
        <strain evidence="14 29">10_S10</strain>
        <strain evidence="12 27">12_S12</strain>
        <strain evidence="15 22">14_S14</strain>
        <strain evidence="11 31">16_S16</strain>
        <strain evidence="13 23">17_S17</strain>
        <strain evidence="16 26">1_S1</strain>
        <strain evidence="9 21">20_S20</strain>
        <strain evidence="10 28">24_S24</strain>
        <strain evidence="7 24">25_S25</strain>
        <strain evidence="8 18">27_S27</strain>
        <strain evidence="6 25">28_S28</strain>
        <strain evidence="3 20">32_S32</strain>
        <strain evidence="4 19">34_S34</strain>
        <strain evidence="5 30">38_S38</strain>
    </source>
</reference>
<evidence type="ECO:0000313" key="5">
    <source>
        <dbReference type="EMBL" id="RTH03253.1"/>
    </source>
</evidence>
<evidence type="ECO:0000313" key="27">
    <source>
        <dbReference type="Proteomes" id="UP000287962"/>
    </source>
</evidence>
<dbReference type="EMBL" id="LJJR01000022">
    <property type="protein sequence ID" value="KPD29423.1"/>
    <property type="molecule type" value="Genomic_DNA"/>
</dbReference>
<dbReference type="EMBL" id="PEMG01000177">
    <property type="protein sequence ID" value="RTI08706.1"/>
    <property type="molecule type" value="Genomic_DNA"/>
</dbReference>
<dbReference type="Proteomes" id="UP000288082">
    <property type="component" value="Unassembled WGS sequence"/>
</dbReference>
<dbReference type="EMBL" id="PEMN01000394">
    <property type="protein sequence ID" value="RTI13624.1"/>
    <property type="molecule type" value="Genomic_DNA"/>
</dbReference>
<dbReference type="Proteomes" id="UP000287962">
    <property type="component" value="Unassembled WGS sequence"/>
</dbReference>
<dbReference type="Proteomes" id="UP000288051">
    <property type="component" value="Unassembled WGS sequence"/>
</dbReference>
<dbReference type="InterPro" id="IPR004942">
    <property type="entry name" value="Roadblock/LAMTOR2_dom"/>
</dbReference>
<dbReference type="SUPFAM" id="SSF103196">
    <property type="entry name" value="Roadblock/LC7 domain"/>
    <property type="match status" value="1"/>
</dbReference>
<evidence type="ECO:0000313" key="24">
    <source>
        <dbReference type="Proteomes" id="UP000287306"/>
    </source>
</evidence>
<reference evidence="2 17" key="1">
    <citation type="submission" date="2015-09" db="EMBL/GenBank/DDBJ databases">
        <title>Draft genome sequence of Thermus scotoductus strain K1 isolated from a geothermal spring in Nagorno-Karabakh, Armenia.</title>
        <authorList>
            <person name="Saghatelyan A."/>
            <person name="Poghosyan L."/>
            <person name="Panosyan H."/>
            <person name="Birkeland N.-K."/>
        </authorList>
    </citation>
    <scope>NUCLEOTIDE SEQUENCE [LARGE SCALE GENOMIC DNA]</scope>
    <source>
        <strain evidence="2 17">K1</strain>
    </source>
</reference>
<comment type="caution">
    <text evidence="2">The sequence shown here is derived from an EMBL/GenBank/DDBJ whole genome shotgun (WGS) entry which is preliminary data.</text>
</comment>
<evidence type="ECO:0000313" key="15">
    <source>
        <dbReference type="EMBL" id="RTI14884.1"/>
    </source>
</evidence>
<proteinExistence type="predicted"/>
<dbReference type="EMBL" id="PELY01000455">
    <property type="protein sequence ID" value="RTH21868.1"/>
    <property type="molecule type" value="Genomic_DNA"/>
</dbReference>
<dbReference type="AlphaFoldDB" id="A0A0N0ZPM2"/>
<dbReference type="RefSeq" id="WP_015718002.1">
    <property type="nucleotide sequence ID" value="NZ_PELL01000380.1"/>
</dbReference>
<evidence type="ECO:0000313" key="19">
    <source>
        <dbReference type="Proteomes" id="UP000286734"/>
    </source>
</evidence>
<evidence type="ECO:0000313" key="22">
    <source>
        <dbReference type="Proteomes" id="UP000287155"/>
    </source>
</evidence>
<evidence type="ECO:0000313" key="31">
    <source>
        <dbReference type="Proteomes" id="UP000288347"/>
    </source>
</evidence>
<evidence type="ECO:0000313" key="11">
    <source>
        <dbReference type="EMBL" id="RTI02777.1"/>
    </source>
</evidence>
<sequence length="109" mass="11718">MAYLESLAPFGVKRAVLTGLDGLVIEALGRGNPPAEVLAAELASLVRHMTPLAEALSGEVRRFTLATENHEILALRVGEYVLGAVIERGMDRKAVGQELTRIALKVQNL</sequence>
<evidence type="ECO:0000313" key="30">
    <source>
        <dbReference type="Proteomes" id="UP000288082"/>
    </source>
</evidence>
<dbReference type="PIRSF" id="PIRSF500176">
    <property type="entry name" value="L_ASNase"/>
    <property type="match status" value="1"/>
</dbReference>
<dbReference type="SMART" id="SM00960">
    <property type="entry name" value="Robl_LC7"/>
    <property type="match status" value="1"/>
</dbReference>
<dbReference type="Gene3D" id="3.30.450.30">
    <property type="entry name" value="Dynein light chain 2a, cytoplasmic"/>
    <property type="match status" value="1"/>
</dbReference>
<name>A0A0N0ZPM2_THESC</name>
<keyword evidence="27" id="KW-1185">Reference proteome</keyword>
<dbReference type="EMBL" id="PEML01000133">
    <property type="protein sequence ID" value="RTI07805.1"/>
    <property type="molecule type" value="Genomic_DNA"/>
</dbReference>
<evidence type="ECO:0000313" key="12">
    <source>
        <dbReference type="EMBL" id="RTI07805.1"/>
    </source>
</evidence>
<organism evidence="2 17">
    <name type="scientific">Thermus scotoductus</name>
    <dbReference type="NCBI Taxonomy" id="37636"/>
    <lineage>
        <taxon>Bacteria</taxon>
        <taxon>Thermotogati</taxon>
        <taxon>Deinococcota</taxon>
        <taxon>Deinococci</taxon>
        <taxon>Thermales</taxon>
        <taxon>Thermaceae</taxon>
        <taxon>Thermus</taxon>
    </lineage>
</organism>
<evidence type="ECO:0000313" key="3">
    <source>
        <dbReference type="EMBL" id="RTH00881.1"/>
    </source>
</evidence>
<dbReference type="Proteomes" id="UP000286734">
    <property type="component" value="Unassembled WGS sequence"/>
</dbReference>